<dbReference type="NCBIfam" id="NF001220">
    <property type="entry name" value="PRK00194.1"/>
    <property type="match status" value="1"/>
</dbReference>
<feature type="domain" description="ACT" evidence="2">
    <location>
        <begin position="4"/>
        <end position="82"/>
    </location>
</feature>
<dbReference type="SUPFAM" id="SSF55021">
    <property type="entry name" value="ACT-like"/>
    <property type="match status" value="1"/>
</dbReference>
<dbReference type="PROSITE" id="PS51671">
    <property type="entry name" value="ACT"/>
    <property type="match status" value="1"/>
</dbReference>
<dbReference type="PANTHER" id="PTHR34875">
    <property type="entry name" value="UPF0237 PROTEIN MJ1558"/>
    <property type="match status" value="1"/>
</dbReference>
<dbReference type="InterPro" id="IPR002912">
    <property type="entry name" value="ACT_dom"/>
</dbReference>
<dbReference type="OrthoDB" id="9803078at2"/>
<dbReference type="RefSeq" id="WP_113919494.1">
    <property type="nucleotide sequence ID" value="NZ_QNRX01000002.1"/>
</dbReference>
<dbReference type="Gene3D" id="3.30.70.260">
    <property type="match status" value="1"/>
</dbReference>
<evidence type="ECO:0000259" key="2">
    <source>
        <dbReference type="PROSITE" id="PS51671"/>
    </source>
</evidence>
<dbReference type="AlphaFoldDB" id="A0A366IES1"/>
<dbReference type="EMBL" id="QNRX01000002">
    <property type="protein sequence ID" value="RBP68922.1"/>
    <property type="molecule type" value="Genomic_DNA"/>
</dbReference>
<dbReference type="CDD" id="cd04872">
    <property type="entry name" value="ACT_1ZPV"/>
    <property type="match status" value="1"/>
</dbReference>
<reference evidence="3 4" key="1">
    <citation type="submission" date="2018-06" db="EMBL/GenBank/DDBJ databases">
        <title>Genomic Encyclopedia of Type Strains, Phase IV (KMG-IV): sequencing the most valuable type-strain genomes for metagenomic binning, comparative biology and taxonomic classification.</title>
        <authorList>
            <person name="Goeker M."/>
        </authorList>
    </citation>
    <scope>NUCLEOTIDE SEQUENCE [LARGE SCALE GENOMIC DNA]</scope>
    <source>
        <strain evidence="3 4">DSM 22112</strain>
    </source>
</reference>
<dbReference type="InterPro" id="IPR050990">
    <property type="entry name" value="UPF0237/GcvR_regulator"/>
</dbReference>
<dbReference type="PANTHER" id="PTHR34875:SF6">
    <property type="entry name" value="UPF0237 PROTEIN MJ1558"/>
    <property type="match status" value="1"/>
</dbReference>
<sequence>MKGVITVIGKDKVGIIYNVTKVLAEKKVNVEDISQTVMQNYFTMMMMVNLSNMDCDFKELKDSLEALGEEIGLSIKVQLEDLFKSMHNI</sequence>
<proteinExistence type="inferred from homology"/>
<comment type="caution">
    <text evidence="3">The sequence shown here is derived from an EMBL/GenBank/DDBJ whole genome shotgun (WGS) entry which is preliminary data.</text>
</comment>
<dbReference type="InterPro" id="IPR022986">
    <property type="entry name" value="UPF0237_ACT"/>
</dbReference>
<accession>A0A366IES1</accession>
<dbReference type="Proteomes" id="UP000253490">
    <property type="component" value="Unassembled WGS sequence"/>
</dbReference>
<evidence type="ECO:0000313" key="3">
    <source>
        <dbReference type="EMBL" id="RBP68922.1"/>
    </source>
</evidence>
<dbReference type="HAMAP" id="MF_01054">
    <property type="entry name" value="UPF0237"/>
    <property type="match status" value="1"/>
</dbReference>
<dbReference type="InterPro" id="IPR045865">
    <property type="entry name" value="ACT-like_dom_sf"/>
</dbReference>
<evidence type="ECO:0000313" key="4">
    <source>
        <dbReference type="Proteomes" id="UP000253490"/>
    </source>
</evidence>
<dbReference type="Pfam" id="PF13740">
    <property type="entry name" value="ACT_6"/>
    <property type="match status" value="1"/>
</dbReference>
<comment type="similarity">
    <text evidence="1">Belongs to the UPF0237 family.</text>
</comment>
<organism evidence="3 4">
    <name type="scientific">Alkalibaculum bacchi</name>
    <dbReference type="NCBI Taxonomy" id="645887"/>
    <lineage>
        <taxon>Bacteria</taxon>
        <taxon>Bacillati</taxon>
        <taxon>Bacillota</taxon>
        <taxon>Clostridia</taxon>
        <taxon>Eubacteriales</taxon>
        <taxon>Eubacteriaceae</taxon>
        <taxon>Alkalibaculum</taxon>
    </lineage>
</organism>
<gene>
    <name evidence="3" type="ORF">DES36_10263</name>
</gene>
<protein>
    <recommendedName>
        <fullName evidence="1">UPF0237 protein DES36_10263</fullName>
    </recommendedName>
</protein>
<name>A0A366IES1_9FIRM</name>
<keyword evidence="4" id="KW-1185">Reference proteome</keyword>
<evidence type="ECO:0000256" key="1">
    <source>
        <dbReference type="HAMAP-Rule" id="MF_01054"/>
    </source>
</evidence>